<protein>
    <submittedName>
        <fullName evidence="1">Uncharacterized protein</fullName>
    </submittedName>
</protein>
<sequence>MMPSGNDISPGRARSLAEQARRAWVLFGSRSRRGRDGRRDDDDDDDDLPRPSAIVTLFPLLGLAALPLPA</sequence>
<evidence type="ECO:0000313" key="1">
    <source>
        <dbReference type="EMBL" id="KYF75922.1"/>
    </source>
</evidence>
<dbReference type="EMBL" id="JEMB01003075">
    <property type="protein sequence ID" value="KYF75922.1"/>
    <property type="molecule type" value="Genomic_DNA"/>
</dbReference>
<evidence type="ECO:0000313" key="2">
    <source>
        <dbReference type="Proteomes" id="UP000075635"/>
    </source>
</evidence>
<accession>A0A150R6R7</accession>
<comment type="caution">
    <text evidence="1">The sequence shown here is derived from an EMBL/GenBank/DDBJ whole genome shotgun (WGS) entry which is preliminary data.</text>
</comment>
<dbReference type="Proteomes" id="UP000075635">
    <property type="component" value="Unassembled WGS sequence"/>
</dbReference>
<organism evidence="1 2">
    <name type="scientific">Sorangium cellulosum</name>
    <name type="common">Polyangium cellulosum</name>
    <dbReference type="NCBI Taxonomy" id="56"/>
    <lineage>
        <taxon>Bacteria</taxon>
        <taxon>Pseudomonadati</taxon>
        <taxon>Myxococcota</taxon>
        <taxon>Polyangia</taxon>
        <taxon>Polyangiales</taxon>
        <taxon>Polyangiaceae</taxon>
        <taxon>Sorangium</taxon>
    </lineage>
</organism>
<gene>
    <name evidence="1" type="ORF">BE17_03305</name>
</gene>
<dbReference type="AlphaFoldDB" id="A0A150R6R7"/>
<proteinExistence type="predicted"/>
<reference evidence="1 2" key="1">
    <citation type="submission" date="2014-02" db="EMBL/GenBank/DDBJ databases">
        <title>The small core and large imbalanced accessory genome model reveals a collaborative survival strategy of Sorangium cellulosum strains in nature.</title>
        <authorList>
            <person name="Han K."/>
            <person name="Peng R."/>
            <person name="Blom J."/>
            <person name="Li Y.-Z."/>
        </authorList>
    </citation>
    <scope>NUCLEOTIDE SEQUENCE [LARGE SCALE GENOMIC DNA]</scope>
    <source>
        <strain evidence="1 2">So0011-07</strain>
    </source>
</reference>
<name>A0A150R6R7_SORCE</name>